<evidence type="ECO:0000313" key="7">
    <source>
        <dbReference type="EMBL" id="TDL39707.1"/>
    </source>
</evidence>
<organism evidence="7 8">
    <name type="scientific">Arthrobacter nitrophenolicus</name>
    <dbReference type="NCBI Taxonomy" id="683150"/>
    <lineage>
        <taxon>Bacteria</taxon>
        <taxon>Bacillati</taxon>
        <taxon>Actinomycetota</taxon>
        <taxon>Actinomycetes</taxon>
        <taxon>Micrococcales</taxon>
        <taxon>Micrococcaceae</taxon>
        <taxon>Arthrobacter</taxon>
    </lineage>
</organism>
<dbReference type="Gene3D" id="3.40.50.2300">
    <property type="match status" value="2"/>
</dbReference>
<dbReference type="SUPFAM" id="SSF53822">
    <property type="entry name" value="Periplasmic binding protein-like I"/>
    <property type="match status" value="1"/>
</dbReference>
<evidence type="ECO:0000259" key="6">
    <source>
        <dbReference type="PROSITE" id="PS50943"/>
    </source>
</evidence>
<dbReference type="Proteomes" id="UP000294621">
    <property type="component" value="Unassembled WGS sequence"/>
</dbReference>
<name>A0A4R5Y7F4_9MICC</name>
<dbReference type="SMART" id="SM00354">
    <property type="entry name" value="HTH_LACI"/>
    <property type="match status" value="1"/>
</dbReference>
<dbReference type="OrthoDB" id="9785139at2"/>
<dbReference type="STRING" id="683150.G205_09538"/>
<dbReference type="PANTHER" id="PTHR30146">
    <property type="entry name" value="LACI-RELATED TRANSCRIPTIONAL REPRESSOR"/>
    <property type="match status" value="1"/>
</dbReference>
<protein>
    <submittedName>
        <fullName evidence="7">LacI family transcriptional regulator</fullName>
    </submittedName>
</protein>
<dbReference type="GO" id="GO:0000976">
    <property type="term" value="F:transcription cis-regulatory region binding"/>
    <property type="evidence" value="ECO:0007669"/>
    <property type="project" value="TreeGrafter"/>
</dbReference>
<dbReference type="InterPro" id="IPR028082">
    <property type="entry name" value="Peripla_BP_I"/>
</dbReference>
<dbReference type="CDD" id="cd01574">
    <property type="entry name" value="PBP1_LacI"/>
    <property type="match status" value="1"/>
</dbReference>
<dbReference type="Pfam" id="PF13377">
    <property type="entry name" value="Peripla_BP_3"/>
    <property type="match status" value="1"/>
</dbReference>
<dbReference type="SUPFAM" id="SSF47413">
    <property type="entry name" value="lambda repressor-like DNA-binding domains"/>
    <property type="match status" value="1"/>
</dbReference>
<dbReference type="Pfam" id="PF00356">
    <property type="entry name" value="LacI"/>
    <property type="match status" value="1"/>
</dbReference>
<evidence type="ECO:0000256" key="4">
    <source>
        <dbReference type="SAM" id="MobiDB-lite"/>
    </source>
</evidence>
<dbReference type="GO" id="GO:0003700">
    <property type="term" value="F:DNA-binding transcription factor activity"/>
    <property type="evidence" value="ECO:0007669"/>
    <property type="project" value="TreeGrafter"/>
</dbReference>
<evidence type="ECO:0000256" key="1">
    <source>
        <dbReference type="ARBA" id="ARBA00023015"/>
    </source>
</evidence>
<dbReference type="InterPro" id="IPR001387">
    <property type="entry name" value="Cro/C1-type_HTH"/>
</dbReference>
<dbReference type="SMART" id="SM00530">
    <property type="entry name" value="HTH_XRE"/>
    <property type="match status" value="1"/>
</dbReference>
<dbReference type="PROSITE" id="PS50943">
    <property type="entry name" value="HTH_CROC1"/>
    <property type="match status" value="1"/>
</dbReference>
<evidence type="ECO:0000256" key="2">
    <source>
        <dbReference type="ARBA" id="ARBA00023125"/>
    </source>
</evidence>
<sequence length="346" mass="37014">MVQEAIAQARTKAPTIYDVAALAGVSHQTVSRYLKDKNALKPKTLERVEKALSELKYTPNLAARSLRSRALYRIVVVVPEASLYFPTRMLNGAAGAAHARGYRVDVVAMEGSAEARALQLDQLLSGEDIAGILSFVPRPKSGAVTKKESAVPLVVAGEYDNKMRARGSLADATAMAGIVRELAALGHRNFFHVSGPTAWPSARNRKTVYQETLTELGLTSLGIAAGDWSPASGYAAGRKIAGLKDVTAVVAANDQMAMGVIRALHEQGISVPGDVSVFGWDDVPEASYYIPALSTVHMDLETLGTRSMRELIARIRGDEPPQAGDGLPPMQLILRESTGPARQSRS</sequence>
<feature type="domain" description="HTH cro/C1-type" evidence="6">
    <location>
        <begin position="15"/>
        <end position="62"/>
    </location>
</feature>
<evidence type="ECO:0000313" key="8">
    <source>
        <dbReference type="Proteomes" id="UP000294621"/>
    </source>
</evidence>
<dbReference type="EMBL" id="SMZQ01000002">
    <property type="protein sequence ID" value="TDL39707.1"/>
    <property type="molecule type" value="Genomic_DNA"/>
</dbReference>
<reference evidence="7 8" key="1">
    <citation type="submission" date="2019-03" db="EMBL/GenBank/DDBJ databases">
        <title>Genome Sequencing and Assembly of Various Microbes Isolated from Partially Reclaimed Soil and Acid Mine Drainage (AMD) Site.</title>
        <authorList>
            <person name="Steinbock B."/>
            <person name="Bechtold R."/>
            <person name="Sevigny J.L."/>
            <person name="Thomas D."/>
            <person name="Cuthill L.R."/>
            <person name="Aveiro Johannsen E.J."/>
            <person name="Thomas K."/>
            <person name="Ghosh A."/>
        </authorList>
    </citation>
    <scope>NUCLEOTIDE SEQUENCE [LARGE SCALE GENOMIC DNA]</scope>
    <source>
        <strain evidence="7 8">S-A1</strain>
    </source>
</reference>
<accession>A0A4R5Y7F4</accession>
<gene>
    <name evidence="7" type="ORF">E2R57_04325</name>
</gene>
<dbReference type="AlphaFoldDB" id="A0A4R5Y7F4"/>
<dbReference type="PANTHER" id="PTHR30146:SF109">
    <property type="entry name" value="HTH-TYPE TRANSCRIPTIONAL REGULATOR GALS"/>
    <property type="match status" value="1"/>
</dbReference>
<proteinExistence type="predicted"/>
<dbReference type="PROSITE" id="PS50932">
    <property type="entry name" value="HTH_LACI_2"/>
    <property type="match status" value="1"/>
</dbReference>
<dbReference type="RefSeq" id="WP_133346758.1">
    <property type="nucleotide sequence ID" value="NZ_SMZQ01000002.1"/>
</dbReference>
<evidence type="ECO:0000259" key="5">
    <source>
        <dbReference type="PROSITE" id="PS50932"/>
    </source>
</evidence>
<keyword evidence="3" id="KW-0804">Transcription</keyword>
<dbReference type="InterPro" id="IPR046335">
    <property type="entry name" value="LacI/GalR-like_sensor"/>
</dbReference>
<dbReference type="PROSITE" id="PS00356">
    <property type="entry name" value="HTH_LACI_1"/>
    <property type="match status" value="1"/>
</dbReference>
<feature type="region of interest" description="Disordered" evidence="4">
    <location>
        <begin position="318"/>
        <end position="346"/>
    </location>
</feature>
<dbReference type="InterPro" id="IPR010982">
    <property type="entry name" value="Lambda_DNA-bd_dom_sf"/>
</dbReference>
<comment type="caution">
    <text evidence="7">The sequence shown here is derived from an EMBL/GenBank/DDBJ whole genome shotgun (WGS) entry which is preliminary data.</text>
</comment>
<keyword evidence="1" id="KW-0805">Transcription regulation</keyword>
<dbReference type="CDD" id="cd01392">
    <property type="entry name" value="HTH_LacI"/>
    <property type="match status" value="1"/>
</dbReference>
<dbReference type="InterPro" id="IPR000843">
    <property type="entry name" value="HTH_LacI"/>
</dbReference>
<evidence type="ECO:0000256" key="3">
    <source>
        <dbReference type="ARBA" id="ARBA00023163"/>
    </source>
</evidence>
<feature type="domain" description="HTH lacI-type" evidence="5">
    <location>
        <begin position="14"/>
        <end position="68"/>
    </location>
</feature>
<keyword evidence="2" id="KW-0238">DNA-binding</keyword>
<dbReference type="Gene3D" id="1.10.260.40">
    <property type="entry name" value="lambda repressor-like DNA-binding domains"/>
    <property type="match status" value="1"/>
</dbReference>